<sequence length="149" mass="17102">MTQRRAIMEIFKMREVVEQGKYLGLPSQIGKEILLKLAASTIPNYLMKCFKLPLGIIEEINKVMARYFWVASDKETGIHWKRLELMCNSKFEGGLGFKDLECINLALLARQGWKVATQQAFLLYKVLKGRYFRNTSFLKAKIGSKASFG</sequence>
<organism evidence="1 2">
    <name type="scientific">Lithospermum erythrorhizon</name>
    <name type="common">Purple gromwell</name>
    <name type="synonym">Lithospermum officinale var. erythrorhizon</name>
    <dbReference type="NCBI Taxonomy" id="34254"/>
    <lineage>
        <taxon>Eukaryota</taxon>
        <taxon>Viridiplantae</taxon>
        <taxon>Streptophyta</taxon>
        <taxon>Embryophyta</taxon>
        <taxon>Tracheophyta</taxon>
        <taxon>Spermatophyta</taxon>
        <taxon>Magnoliopsida</taxon>
        <taxon>eudicotyledons</taxon>
        <taxon>Gunneridae</taxon>
        <taxon>Pentapetalae</taxon>
        <taxon>asterids</taxon>
        <taxon>lamiids</taxon>
        <taxon>Boraginales</taxon>
        <taxon>Boraginaceae</taxon>
        <taxon>Boraginoideae</taxon>
        <taxon>Lithospermeae</taxon>
        <taxon>Lithospermum</taxon>
    </lineage>
</organism>
<name>A0AAV3QQW5_LITER</name>
<dbReference type="PANTHER" id="PTHR33116">
    <property type="entry name" value="REVERSE TRANSCRIPTASE ZINC-BINDING DOMAIN-CONTAINING PROTEIN-RELATED-RELATED"/>
    <property type="match status" value="1"/>
</dbReference>
<evidence type="ECO:0000313" key="2">
    <source>
        <dbReference type="Proteomes" id="UP001454036"/>
    </source>
</evidence>
<dbReference type="AlphaFoldDB" id="A0AAV3QQW5"/>
<gene>
    <name evidence="1" type="ORF">LIER_21588</name>
</gene>
<keyword evidence="2" id="KW-1185">Reference proteome</keyword>
<proteinExistence type="predicted"/>
<dbReference type="PANTHER" id="PTHR33116:SF86">
    <property type="entry name" value="REVERSE TRANSCRIPTASE DOMAIN-CONTAINING PROTEIN"/>
    <property type="match status" value="1"/>
</dbReference>
<protein>
    <submittedName>
        <fullName evidence="1">Uncharacterized protein</fullName>
    </submittedName>
</protein>
<accession>A0AAV3QQW5</accession>
<evidence type="ECO:0000313" key="1">
    <source>
        <dbReference type="EMBL" id="GAA0166435.1"/>
    </source>
</evidence>
<comment type="caution">
    <text evidence="1">The sequence shown here is derived from an EMBL/GenBank/DDBJ whole genome shotgun (WGS) entry which is preliminary data.</text>
</comment>
<dbReference type="Proteomes" id="UP001454036">
    <property type="component" value="Unassembled WGS sequence"/>
</dbReference>
<dbReference type="EMBL" id="BAABME010005726">
    <property type="protein sequence ID" value="GAA0166435.1"/>
    <property type="molecule type" value="Genomic_DNA"/>
</dbReference>
<reference evidence="1 2" key="1">
    <citation type="submission" date="2024-01" db="EMBL/GenBank/DDBJ databases">
        <title>The complete chloroplast genome sequence of Lithospermum erythrorhizon: insights into the phylogenetic relationship among Boraginaceae species and the maternal lineages of purple gromwells.</title>
        <authorList>
            <person name="Okada T."/>
            <person name="Watanabe K."/>
        </authorList>
    </citation>
    <scope>NUCLEOTIDE SEQUENCE [LARGE SCALE GENOMIC DNA]</scope>
</reference>